<feature type="domain" description="Methyltransferase type 11" evidence="1">
    <location>
        <begin position="125"/>
        <end position="175"/>
    </location>
</feature>
<dbReference type="EMBL" id="AP018042">
    <property type="protein sequence ID" value="BAX80885.1"/>
    <property type="molecule type" value="Genomic_DNA"/>
</dbReference>
<name>A0A1Y1CKM5_9BACT</name>
<reference evidence="3" key="2">
    <citation type="journal article" date="2020" name="Antonie Van Leeuwenhoek">
        <title>Labilibaculum antarcticum sp. nov., a novel facultative anaerobic, psychrotorelant bacterium isolated from marine sediment of Antarctica.</title>
        <authorList>
            <person name="Watanabe M."/>
            <person name="Kojima H."/>
            <person name="Fukui M."/>
        </authorList>
    </citation>
    <scope>NUCLEOTIDE SEQUENCE [LARGE SCALE GENOMIC DNA]</scope>
    <source>
        <strain evidence="3">SPP2</strain>
    </source>
</reference>
<dbReference type="Proteomes" id="UP000218267">
    <property type="component" value="Chromosome"/>
</dbReference>
<dbReference type="AlphaFoldDB" id="A0A1Y1CKM5"/>
<keyword evidence="2" id="KW-0489">Methyltransferase</keyword>
<dbReference type="RefSeq" id="WP_231705961.1">
    <property type="nucleotide sequence ID" value="NZ_AP018042.1"/>
</dbReference>
<dbReference type="InterPro" id="IPR013216">
    <property type="entry name" value="Methyltransf_11"/>
</dbReference>
<evidence type="ECO:0000259" key="1">
    <source>
        <dbReference type="Pfam" id="PF08241"/>
    </source>
</evidence>
<evidence type="ECO:0000313" key="2">
    <source>
        <dbReference type="EMBL" id="BAX80885.1"/>
    </source>
</evidence>
<organism evidence="2 3">
    <name type="scientific">Labilibaculum antarcticum</name>
    <dbReference type="NCBI Taxonomy" id="1717717"/>
    <lineage>
        <taxon>Bacteria</taxon>
        <taxon>Pseudomonadati</taxon>
        <taxon>Bacteroidota</taxon>
        <taxon>Bacteroidia</taxon>
        <taxon>Marinilabiliales</taxon>
        <taxon>Marinifilaceae</taxon>
        <taxon>Labilibaculum</taxon>
    </lineage>
</organism>
<dbReference type="SUPFAM" id="SSF53335">
    <property type="entry name" value="S-adenosyl-L-methionine-dependent methyltransferases"/>
    <property type="match status" value="1"/>
</dbReference>
<dbReference type="GO" id="GO:0032259">
    <property type="term" value="P:methylation"/>
    <property type="evidence" value="ECO:0007669"/>
    <property type="project" value="UniProtKB-KW"/>
</dbReference>
<dbReference type="PANTHER" id="PTHR43591">
    <property type="entry name" value="METHYLTRANSFERASE"/>
    <property type="match status" value="1"/>
</dbReference>
<reference evidence="2 3" key="1">
    <citation type="journal article" date="2018" name="Mar. Genomics">
        <title>Complete genome sequence of Marinifilaceae bacterium strain SPP2, isolated from the Antarctic marine sediment.</title>
        <authorList>
            <person name="Watanabe M."/>
            <person name="Kojima H."/>
            <person name="Fukui M."/>
        </authorList>
    </citation>
    <scope>NUCLEOTIDE SEQUENCE [LARGE SCALE GENOMIC DNA]</scope>
    <source>
        <strain evidence="2 3">SPP2</strain>
    </source>
</reference>
<dbReference type="InterPro" id="IPR029063">
    <property type="entry name" value="SAM-dependent_MTases_sf"/>
</dbReference>
<keyword evidence="2" id="KW-0808">Transferase</keyword>
<protein>
    <submittedName>
        <fullName evidence="2">SAM-dependent methyltransferase</fullName>
    </submittedName>
</protein>
<dbReference type="CDD" id="cd02440">
    <property type="entry name" value="AdoMet_MTases"/>
    <property type="match status" value="1"/>
</dbReference>
<dbReference type="Gene3D" id="3.40.50.150">
    <property type="entry name" value="Vaccinia Virus protein VP39"/>
    <property type="match status" value="1"/>
</dbReference>
<dbReference type="GO" id="GO:0008757">
    <property type="term" value="F:S-adenosylmethionine-dependent methyltransferase activity"/>
    <property type="evidence" value="ECO:0007669"/>
    <property type="project" value="InterPro"/>
</dbReference>
<keyword evidence="3" id="KW-1185">Reference proteome</keyword>
<dbReference type="Pfam" id="PF08241">
    <property type="entry name" value="Methyltransf_11"/>
    <property type="match status" value="1"/>
</dbReference>
<proteinExistence type="predicted"/>
<accession>A0A1Y1CKM5</accession>
<gene>
    <name evidence="2" type="ORF">ALGA_2567</name>
</gene>
<evidence type="ECO:0000313" key="3">
    <source>
        <dbReference type="Proteomes" id="UP000218267"/>
    </source>
</evidence>
<sequence>MIKRIIRILLQIFPRPILIRLSLIINRVVAVFLIGDKVECPVCGGHFSKFLPYGYTKVSGRDNALCPKCLSLERHRLMWMYLNEKTEFFTKELKVLHIAPEQCFYKRFRKLSNLDYTTADLESPIADVHFDVQEIPFAEASYDVVICNHVLEHVTDDQKAMSEIYRVLKPKGFAILQVPMDTENPLTMEDPNVTDPKERERLYRQKDHVRLYGLDYADKLSKVGFSVSQSQYAKEISSDLAEKYRLPMNEIFYFNQKN</sequence>
<dbReference type="PANTHER" id="PTHR43591:SF24">
    <property type="entry name" value="2-METHOXY-6-POLYPRENYL-1,4-BENZOQUINOL METHYLASE, MITOCHONDRIAL"/>
    <property type="match status" value="1"/>
</dbReference>
<dbReference type="KEGG" id="mbas:ALGA_2567"/>